<evidence type="ECO:0000313" key="3">
    <source>
        <dbReference type="Proteomes" id="UP000186817"/>
    </source>
</evidence>
<evidence type="ECO:0000313" key="2">
    <source>
        <dbReference type="EMBL" id="OLP75605.1"/>
    </source>
</evidence>
<dbReference type="Proteomes" id="UP000186817">
    <property type="component" value="Unassembled WGS sequence"/>
</dbReference>
<feature type="region of interest" description="Disordered" evidence="1">
    <location>
        <begin position="551"/>
        <end position="589"/>
    </location>
</feature>
<sequence length="589" mass="65681">MSDMGAKPESLYGKRGPTSLAELSCWPSTVLQSLLCAGDGSDGERMNRLRALLQPGLQMYSDYSGLAGEHELMCQMRFALGKFAEEHSGAAADFRHVSILHSRFCDCGKVQQRVLNHISEQHERHICVLADINDRLPKEAQSMLDALLPQGVTPSAEIAEAYGNMLKWLQENRSWVFPVQPTSHCIVHGQQCPVFPEERALSGTVEAGVAPVRRVRRKLFQSSDSDGGTLKQKLRINIAGTTCCGWSAVGKRLQLADPSERPHAIWATERLRRAELNLEDLFFSECTPRYPVQMGRSDKLGFLEETHELRSITVSPLMLGWPVRRSRLFMCGLNKQSLAWVGPEPEDVQEDFLKFFGVDLQATGDVFLVAEADEVRDVQSKMAARRGFAATVNQRQLNMHEIYAPGHLLRYQDYEKHRAESVESGQVSGESWFADLDQNMGKGASTPGPVLPSCLTHGTLHAWSVGRLVLNAERFLAHGFNMYPQKTGWPLACGIQSELRSLTSSQQQLLLGNGWHLPTLACWVFYVLSHTVKIDRISSIEPEKTLLRRGGSRLSGQSRAMSSQSLGSLCDPDFPELFRDSQNSEDVED</sequence>
<organism evidence="2 3">
    <name type="scientific">Symbiodinium microadriaticum</name>
    <name type="common">Dinoflagellate</name>
    <name type="synonym">Zooxanthella microadriatica</name>
    <dbReference type="NCBI Taxonomy" id="2951"/>
    <lineage>
        <taxon>Eukaryota</taxon>
        <taxon>Sar</taxon>
        <taxon>Alveolata</taxon>
        <taxon>Dinophyceae</taxon>
        <taxon>Suessiales</taxon>
        <taxon>Symbiodiniaceae</taxon>
        <taxon>Symbiodinium</taxon>
    </lineage>
</organism>
<accession>A0A1Q9BY73</accession>
<evidence type="ECO:0000256" key="1">
    <source>
        <dbReference type="SAM" id="MobiDB-lite"/>
    </source>
</evidence>
<comment type="caution">
    <text evidence="2">The sequence shown here is derived from an EMBL/GenBank/DDBJ whole genome shotgun (WGS) entry which is preliminary data.</text>
</comment>
<name>A0A1Q9BY73_SYMMI</name>
<protein>
    <submittedName>
        <fullName evidence="2">Uncharacterized protein</fullName>
    </submittedName>
</protein>
<dbReference type="AlphaFoldDB" id="A0A1Q9BY73"/>
<reference evidence="2 3" key="1">
    <citation type="submission" date="2016-02" db="EMBL/GenBank/DDBJ databases">
        <title>Genome analysis of coral dinoflagellate symbionts highlights evolutionary adaptations to a symbiotic lifestyle.</title>
        <authorList>
            <person name="Aranda M."/>
            <person name="Li Y."/>
            <person name="Liew Y.J."/>
            <person name="Baumgarten S."/>
            <person name="Simakov O."/>
            <person name="Wilson M."/>
            <person name="Piel J."/>
            <person name="Ashoor H."/>
            <person name="Bougouffa S."/>
            <person name="Bajic V.B."/>
            <person name="Ryu T."/>
            <person name="Ravasi T."/>
            <person name="Bayer T."/>
            <person name="Micklem G."/>
            <person name="Kim H."/>
            <person name="Bhak J."/>
            <person name="Lajeunesse T.C."/>
            <person name="Voolstra C.R."/>
        </authorList>
    </citation>
    <scope>NUCLEOTIDE SEQUENCE [LARGE SCALE GENOMIC DNA]</scope>
    <source>
        <strain evidence="2 3">CCMP2467</strain>
    </source>
</reference>
<keyword evidence="3" id="KW-1185">Reference proteome</keyword>
<gene>
    <name evidence="2" type="ORF">AK812_SmicGene44573</name>
</gene>
<proteinExistence type="predicted"/>
<dbReference type="OrthoDB" id="436008at2759"/>
<dbReference type="EMBL" id="LSRX01002381">
    <property type="protein sequence ID" value="OLP75605.1"/>
    <property type="molecule type" value="Genomic_DNA"/>
</dbReference>